<feature type="compositionally biased region" description="Low complexity" evidence="1">
    <location>
        <begin position="97"/>
        <end position="113"/>
    </location>
</feature>
<dbReference type="Gene3D" id="3.90.550.10">
    <property type="entry name" value="Spore Coat Polysaccharide Biosynthesis Protein SpsA, Chain A"/>
    <property type="match status" value="1"/>
</dbReference>
<organism evidence="2 3">
    <name type="scientific">Frankliniella fusca</name>
    <dbReference type="NCBI Taxonomy" id="407009"/>
    <lineage>
        <taxon>Eukaryota</taxon>
        <taxon>Metazoa</taxon>
        <taxon>Ecdysozoa</taxon>
        <taxon>Arthropoda</taxon>
        <taxon>Hexapoda</taxon>
        <taxon>Insecta</taxon>
        <taxon>Pterygota</taxon>
        <taxon>Neoptera</taxon>
        <taxon>Paraneoptera</taxon>
        <taxon>Thysanoptera</taxon>
        <taxon>Terebrantia</taxon>
        <taxon>Thripoidea</taxon>
        <taxon>Thripidae</taxon>
        <taxon>Frankliniella</taxon>
    </lineage>
</organism>
<dbReference type="SUPFAM" id="SSF53448">
    <property type="entry name" value="Nucleotide-diphospho-sugar transferases"/>
    <property type="match status" value="1"/>
</dbReference>
<dbReference type="GO" id="GO:0008781">
    <property type="term" value="F:N-acylneuraminate cytidylyltransferase activity"/>
    <property type="evidence" value="ECO:0007669"/>
    <property type="project" value="TreeGrafter"/>
</dbReference>
<feature type="compositionally biased region" description="Low complexity" evidence="1">
    <location>
        <begin position="130"/>
        <end position="141"/>
    </location>
</feature>
<reference evidence="2" key="2">
    <citation type="journal article" date="2023" name="BMC Genomics">
        <title>Pest status, molecular evolution, and epigenetic factors derived from the genome assembly of Frankliniella fusca, a thysanopteran phytovirus vector.</title>
        <authorList>
            <person name="Catto M.A."/>
            <person name="Labadie P.E."/>
            <person name="Jacobson A.L."/>
            <person name="Kennedy G.G."/>
            <person name="Srinivasan R."/>
            <person name="Hunt B.G."/>
        </authorList>
    </citation>
    <scope>NUCLEOTIDE SEQUENCE</scope>
    <source>
        <strain evidence="2">PL_HMW_Pooled</strain>
    </source>
</reference>
<dbReference type="EMBL" id="JAHWGI010001331">
    <property type="protein sequence ID" value="KAK3928478.1"/>
    <property type="molecule type" value="Genomic_DNA"/>
</dbReference>
<keyword evidence="2" id="KW-0808">Transferase</keyword>
<dbReference type="PANTHER" id="PTHR21485:SF3">
    <property type="entry name" value="N-ACYLNEURAMINATE CYTIDYLYLTRANSFERASE"/>
    <property type="match status" value="1"/>
</dbReference>
<dbReference type="Pfam" id="PF02348">
    <property type="entry name" value="CTP_transf_3"/>
    <property type="match status" value="1"/>
</dbReference>
<keyword evidence="3" id="KW-1185">Reference proteome</keyword>
<keyword evidence="2" id="KW-0548">Nucleotidyltransferase</keyword>
<accession>A0AAE1HW32</accession>
<protein>
    <submittedName>
        <fullName evidence="2">N-acylneuraminate cytidylyltransferase</fullName>
    </submittedName>
</protein>
<comment type="caution">
    <text evidence="2">The sequence shown here is derived from an EMBL/GenBank/DDBJ whole genome shotgun (WGS) entry which is preliminary data.</text>
</comment>
<dbReference type="PANTHER" id="PTHR21485">
    <property type="entry name" value="HAD SUPERFAMILY MEMBERS CMAS AND KDSC"/>
    <property type="match status" value="1"/>
</dbReference>
<dbReference type="Proteomes" id="UP001219518">
    <property type="component" value="Unassembled WGS sequence"/>
</dbReference>
<evidence type="ECO:0000256" key="1">
    <source>
        <dbReference type="SAM" id="MobiDB-lite"/>
    </source>
</evidence>
<proteinExistence type="predicted"/>
<gene>
    <name evidence="2" type="ORF">KUF71_016725</name>
</gene>
<evidence type="ECO:0000313" key="2">
    <source>
        <dbReference type="EMBL" id="KAK3928478.1"/>
    </source>
</evidence>
<sequence length="313" mass="33714">MRETRGETTGRLVGSDIPRITNEEQTICGQKSRKDTKQLQSMTPVEAALLVESTTLGGAVEPRRPCARPWWLWWWRWWWWPRPGATLAPGPPPPAPSSASQAASSVASASILDGDLDLGGSGDSAPAGQRASGPRGAAGVRPGPPLAPRRLRAEEPHRHAGLQHHDAPRRVAEQLVRRDVSRSQRAAAAICSGRVVTGSDYHIKENSTRDESRFNVSKSHIAGLILARCGSKGIPMKNLAKIGSESLLKRTITTLQLSRRLSSIWVATDCNIIAEEALVSGASVFRRSPQSATDTAPSILAVKEFLSLNPGSI</sequence>
<reference evidence="2" key="1">
    <citation type="submission" date="2021-07" db="EMBL/GenBank/DDBJ databases">
        <authorList>
            <person name="Catto M.A."/>
            <person name="Jacobson A."/>
            <person name="Kennedy G."/>
            <person name="Labadie P."/>
            <person name="Hunt B.G."/>
            <person name="Srinivasan R."/>
        </authorList>
    </citation>
    <scope>NUCLEOTIDE SEQUENCE</scope>
    <source>
        <strain evidence="2">PL_HMW_Pooled</strain>
        <tissue evidence="2">Head</tissue>
    </source>
</reference>
<dbReference type="InterPro" id="IPR050793">
    <property type="entry name" value="CMP-NeuNAc_synthase"/>
</dbReference>
<dbReference type="InterPro" id="IPR029044">
    <property type="entry name" value="Nucleotide-diphossugar_trans"/>
</dbReference>
<feature type="region of interest" description="Disordered" evidence="1">
    <location>
        <begin position="89"/>
        <end position="149"/>
    </location>
</feature>
<name>A0AAE1HW32_9NEOP</name>
<evidence type="ECO:0000313" key="3">
    <source>
        <dbReference type="Proteomes" id="UP001219518"/>
    </source>
</evidence>
<dbReference type="AlphaFoldDB" id="A0AAE1HW32"/>
<dbReference type="InterPro" id="IPR003329">
    <property type="entry name" value="Cytidylyl_trans"/>
</dbReference>